<evidence type="ECO:0000256" key="7">
    <source>
        <dbReference type="SAM" id="Phobius"/>
    </source>
</evidence>
<feature type="region of interest" description="Disordered" evidence="6">
    <location>
        <begin position="289"/>
        <end position="352"/>
    </location>
</feature>
<comment type="caution">
    <text evidence="9">The sequence shown here is derived from an EMBL/GenBank/DDBJ whole genome shotgun (WGS) entry which is preliminary data.</text>
</comment>
<evidence type="ECO:0000256" key="1">
    <source>
        <dbReference type="ARBA" id="ARBA00004141"/>
    </source>
</evidence>
<dbReference type="InterPro" id="IPR052337">
    <property type="entry name" value="SAT4-like"/>
</dbReference>
<accession>A0A5M3Z8J5</accession>
<evidence type="ECO:0000259" key="8">
    <source>
        <dbReference type="Pfam" id="PF20684"/>
    </source>
</evidence>
<protein>
    <submittedName>
        <fullName evidence="9">Integral membrane protein</fullName>
    </submittedName>
</protein>
<feature type="domain" description="Rhodopsin" evidence="8">
    <location>
        <begin position="34"/>
        <end position="278"/>
    </location>
</feature>
<dbReference type="Proteomes" id="UP000452235">
    <property type="component" value="Unassembled WGS sequence"/>
</dbReference>
<dbReference type="InterPro" id="IPR049326">
    <property type="entry name" value="Rhodopsin_dom_fungi"/>
</dbReference>
<evidence type="ECO:0000256" key="6">
    <source>
        <dbReference type="SAM" id="MobiDB-lite"/>
    </source>
</evidence>
<keyword evidence="3 7" id="KW-1133">Transmembrane helix</keyword>
<dbReference type="VEuPathDB" id="FungiDB:ATEG_07893"/>
<dbReference type="AlphaFoldDB" id="A0A5M3Z8J5"/>
<evidence type="ECO:0000313" key="9">
    <source>
        <dbReference type="EMBL" id="GFF19155.1"/>
    </source>
</evidence>
<sequence>MDSSGDGAHVADRGPQLITVLWVMTGLSTLTVALRFASRSMRRSVGWDDFMMLFSLLCFYGWSISLTILAVDGGQRHMKDLKPLGEDVVTRVSLIYWMGQVFGILGLGAGKISIAALLLGILGNTRWFWHKTYLWTFCIILVILTSIACAILTMTQCHPAAALWDSRITGECIDPKIMADYAIFTGSYNTFVDASLSLVPSSIFFRLQMTRQEKVQLSMVFALNILSSICSAIKTSYLPQLANRVDITWTTFYIFVWTTSELFVIIFCGTIPTLKSVLDFFLRGTKSTRADDSAGSWSKNGAWGSSSSRRNPSRRSVDVEEDTTGILLHTPGRGCEDYSAPDSLRSALSGRS</sequence>
<keyword evidence="10" id="KW-1185">Reference proteome</keyword>
<keyword evidence="2 7" id="KW-0812">Transmembrane</keyword>
<dbReference type="EMBL" id="BLJY01000009">
    <property type="protein sequence ID" value="GFF19155.1"/>
    <property type="molecule type" value="Genomic_DNA"/>
</dbReference>
<evidence type="ECO:0000256" key="2">
    <source>
        <dbReference type="ARBA" id="ARBA00022692"/>
    </source>
</evidence>
<evidence type="ECO:0000256" key="5">
    <source>
        <dbReference type="ARBA" id="ARBA00038359"/>
    </source>
</evidence>
<evidence type="ECO:0000256" key="3">
    <source>
        <dbReference type="ARBA" id="ARBA00022989"/>
    </source>
</evidence>
<gene>
    <name evidence="9" type="ORF">ATEIFO6365_0009051800</name>
</gene>
<feature type="transmembrane region" description="Helical" evidence="7">
    <location>
        <begin position="94"/>
        <end position="121"/>
    </location>
</feature>
<feature type="transmembrane region" description="Helical" evidence="7">
    <location>
        <begin position="250"/>
        <end position="274"/>
    </location>
</feature>
<organism evidence="9 10">
    <name type="scientific">Aspergillus terreus</name>
    <dbReference type="NCBI Taxonomy" id="33178"/>
    <lineage>
        <taxon>Eukaryota</taxon>
        <taxon>Fungi</taxon>
        <taxon>Dikarya</taxon>
        <taxon>Ascomycota</taxon>
        <taxon>Pezizomycotina</taxon>
        <taxon>Eurotiomycetes</taxon>
        <taxon>Eurotiomycetidae</taxon>
        <taxon>Eurotiales</taxon>
        <taxon>Aspergillaceae</taxon>
        <taxon>Aspergillus</taxon>
        <taxon>Aspergillus subgen. Circumdati</taxon>
    </lineage>
</organism>
<dbReference type="PANTHER" id="PTHR33048">
    <property type="entry name" value="PTH11-LIKE INTEGRAL MEMBRANE PROTEIN (AFU_ORTHOLOGUE AFUA_5G11245)"/>
    <property type="match status" value="1"/>
</dbReference>
<evidence type="ECO:0000313" key="10">
    <source>
        <dbReference type="Proteomes" id="UP000452235"/>
    </source>
</evidence>
<dbReference type="PANTHER" id="PTHR33048:SF146">
    <property type="entry name" value="INTEGRAL MEMBRANE PROTEIN"/>
    <property type="match status" value="1"/>
</dbReference>
<feature type="transmembrane region" description="Helical" evidence="7">
    <location>
        <begin position="20"/>
        <end position="38"/>
    </location>
</feature>
<reference evidence="9 10" key="1">
    <citation type="submission" date="2020-01" db="EMBL/GenBank/DDBJ databases">
        <title>Aspergillus terreus IFO 6365 whole genome shotgun sequence.</title>
        <authorList>
            <person name="Kanamasa S."/>
            <person name="Takahashi H."/>
        </authorList>
    </citation>
    <scope>NUCLEOTIDE SEQUENCE [LARGE SCALE GENOMIC DNA]</scope>
    <source>
        <strain evidence="9 10">IFO 6365</strain>
    </source>
</reference>
<name>A0A5M3Z8J5_ASPTE</name>
<dbReference type="GO" id="GO:0016020">
    <property type="term" value="C:membrane"/>
    <property type="evidence" value="ECO:0007669"/>
    <property type="project" value="UniProtKB-SubCell"/>
</dbReference>
<dbReference type="Pfam" id="PF20684">
    <property type="entry name" value="Fung_rhodopsin"/>
    <property type="match status" value="1"/>
</dbReference>
<dbReference type="OrthoDB" id="5331848at2759"/>
<comment type="similarity">
    <text evidence="5">Belongs to the SAT4 family.</text>
</comment>
<feature type="transmembrane region" description="Helical" evidence="7">
    <location>
        <begin position="188"/>
        <end position="207"/>
    </location>
</feature>
<comment type="subcellular location">
    <subcellularLocation>
        <location evidence="1">Membrane</location>
        <topology evidence="1">Multi-pass membrane protein</topology>
    </subcellularLocation>
</comment>
<evidence type="ECO:0000256" key="4">
    <source>
        <dbReference type="ARBA" id="ARBA00023136"/>
    </source>
</evidence>
<feature type="transmembrane region" description="Helical" evidence="7">
    <location>
        <begin position="50"/>
        <end position="71"/>
    </location>
</feature>
<feature type="transmembrane region" description="Helical" evidence="7">
    <location>
        <begin position="219"/>
        <end position="238"/>
    </location>
</feature>
<feature type="transmembrane region" description="Helical" evidence="7">
    <location>
        <begin position="133"/>
        <end position="154"/>
    </location>
</feature>
<keyword evidence="4 7" id="KW-0472">Membrane</keyword>
<proteinExistence type="inferred from homology"/>